<dbReference type="InterPro" id="IPR053177">
    <property type="entry name" value="ADP-glucose_phosphorylase"/>
</dbReference>
<evidence type="ECO:0000259" key="2">
    <source>
        <dbReference type="Pfam" id="PF20956"/>
    </source>
</evidence>
<name>A0A8D4UTC0_9FIRM</name>
<organism evidence="3 4">
    <name type="scientific">Dialister hominis</name>
    <dbReference type="NCBI Taxonomy" id="2582419"/>
    <lineage>
        <taxon>Bacteria</taxon>
        <taxon>Bacillati</taxon>
        <taxon>Bacillota</taxon>
        <taxon>Negativicutes</taxon>
        <taxon>Veillonellales</taxon>
        <taxon>Veillonellaceae</taxon>
        <taxon>Dialister</taxon>
    </lineage>
</organism>
<dbReference type="InterPro" id="IPR046322">
    <property type="entry name" value="DUF4931"/>
</dbReference>
<dbReference type="EMBL" id="AP019697">
    <property type="protein sequence ID" value="BBK24229.1"/>
    <property type="molecule type" value="Genomic_DNA"/>
</dbReference>
<dbReference type="InterPro" id="IPR049285">
    <property type="entry name" value="DUF4931_C"/>
</dbReference>
<keyword evidence="4" id="KW-1185">Reference proteome</keyword>
<dbReference type="AlphaFoldDB" id="A0A8D4UTC0"/>
<dbReference type="RefSeq" id="WP_022382160.1">
    <property type="nucleotide sequence ID" value="NZ_AP019697.1"/>
</dbReference>
<evidence type="ECO:0000313" key="4">
    <source>
        <dbReference type="Proteomes" id="UP000320585"/>
    </source>
</evidence>
<protein>
    <submittedName>
        <fullName evidence="3">DUF4931 domain-containing protein</fullName>
    </submittedName>
</protein>
<evidence type="ECO:0000259" key="1">
    <source>
        <dbReference type="Pfam" id="PF16285"/>
    </source>
</evidence>
<accession>A0A8D4UTC0</accession>
<reference evidence="4" key="1">
    <citation type="submission" date="2019-05" db="EMBL/GenBank/DDBJ databases">
        <title>Complete genome sequencing of Dialister sp. strain 5BBH33.</title>
        <authorList>
            <person name="Sakamoto M."/>
            <person name="Murakami T."/>
            <person name="Mori H."/>
        </authorList>
    </citation>
    <scope>NUCLEOTIDE SEQUENCE [LARGE SCALE GENOMIC DNA]</scope>
    <source>
        <strain evidence="4">5BBH33</strain>
    </source>
</reference>
<evidence type="ECO:0000313" key="3">
    <source>
        <dbReference type="EMBL" id="BBK24229.1"/>
    </source>
</evidence>
<dbReference type="PANTHER" id="PTHR42763">
    <property type="entry name" value="ADP-GLUCOSE PHOSPHORYLASE"/>
    <property type="match status" value="1"/>
</dbReference>
<dbReference type="PANTHER" id="PTHR42763:SF2">
    <property type="entry name" value="ADP-GLUCOSE PHOSPHORYLASE"/>
    <property type="match status" value="1"/>
</dbReference>
<dbReference type="Gene3D" id="3.30.428.10">
    <property type="entry name" value="HIT-like"/>
    <property type="match status" value="1"/>
</dbReference>
<dbReference type="InterPro" id="IPR036265">
    <property type="entry name" value="HIT-like_sf"/>
</dbReference>
<proteinExistence type="predicted"/>
<dbReference type="Proteomes" id="UP000320585">
    <property type="component" value="Chromosome"/>
</dbReference>
<sequence length="253" mass="29408">MNTPIIFNLSIGGKKPHSSTQKICPFCHPETLTNILDKKDDIIWLMNKFPVFEGTYPTVIVETSDHNAELTTYSKEKLHEVISFGLERWEKMERDKRFKSVLYFRNYGPGSGGSQRHPHSQIIGLDTYDYKDNIDRENFLGPIVHEDQDCYATVSDYPISGMGEMNVTLKKDASPEKFADTIQTLARYVLNDFPLPCTSYNIFFYHFKHIRAKIFPRYTASPLYMGYHITHVMDHESQKRMLEKLHTGTYFGE</sequence>
<dbReference type="GeneID" id="92715386"/>
<dbReference type="Pfam" id="PF20956">
    <property type="entry name" value="DUF4931_C"/>
    <property type="match status" value="1"/>
</dbReference>
<dbReference type="Pfam" id="PF16285">
    <property type="entry name" value="DUF4931_N"/>
    <property type="match status" value="1"/>
</dbReference>
<dbReference type="KEGG" id="dho:Dia5BBH33_01640"/>
<feature type="domain" description="DUF4931" evidence="2">
    <location>
        <begin position="132"/>
        <end position="236"/>
    </location>
</feature>
<feature type="domain" description="DUF4931" evidence="1">
    <location>
        <begin position="7"/>
        <end position="126"/>
    </location>
</feature>
<gene>
    <name evidence="3" type="ORF">Dia5BBH33_01640</name>
</gene>
<dbReference type="OrthoDB" id="1803128at2"/>
<dbReference type="SUPFAM" id="SSF54197">
    <property type="entry name" value="HIT-like"/>
    <property type="match status" value="1"/>
</dbReference>